<dbReference type="InterPro" id="IPR028098">
    <property type="entry name" value="Glyco_trans_4-like_N"/>
</dbReference>
<feature type="domain" description="Glycosyl transferase family 1" evidence="1">
    <location>
        <begin position="179"/>
        <end position="342"/>
    </location>
</feature>
<dbReference type="SUPFAM" id="SSF53756">
    <property type="entry name" value="UDP-Glycosyltransferase/glycogen phosphorylase"/>
    <property type="match status" value="1"/>
</dbReference>
<dbReference type="GO" id="GO:1901135">
    <property type="term" value="P:carbohydrate derivative metabolic process"/>
    <property type="evidence" value="ECO:0007669"/>
    <property type="project" value="UniProtKB-ARBA"/>
</dbReference>
<dbReference type="GO" id="GO:0016757">
    <property type="term" value="F:glycosyltransferase activity"/>
    <property type="evidence" value="ECO:0007669"/>
    <property type="project" value="InterPro"/>
</dbReference>
<gene>
    <name evidence="3" type="ORF">C4F51_02435</name>
</gene>
<keyword evidence="4" id="KW-1185">Reference proteome</keyword>
<dbReference type="Pfam" id="PF00534">
    <property type="entry name" value="Glycos_transf_1"/>
    <property type="match status" value="1"/>
</dbReference>
<sequence>MKITILVDALHSIAAGSERQIFKLAEGLTAHKHDVELVLLRDTAFTRDGFDFPCAVRTLGISRIFSWNAIKTLMAFRQQLIQQGVQVVHAWFPDACILAPALLKSSRLRIITSRRDMGLIYHGKPSWIFRRLAFRTDAVVSNSAAVAELISQQEQLPDHKKHIIYNGIDAFDTDSNAHEAIFSATESIKLILVANVKPVKRTLDAIKAVHALLVTGHVVELALAGEKQDATYVQEIEAFIAEKGIADAIHWLGQVNEPRRLLSQADIGLLVSDSEGLSNTLMEYMQAGLPVVATNVGGNPELIIDGLNGILIEKGDITGLADAIASLANEPATKTYYGECAKARIEQEFSLKAMVIQHENLYGS</sequence>
<accession>A0A928V3R8</accession>
<dbReference type="InterPro" id="IPR001296">
    <property type="entry name" value="Glyco_trans_1"/>
</dbReference>
<dbReference type="Pfam" id="PF13439">
    <property type="entry name" value="Glyco_transf_4"/>
    <property type="match status" value="1"/>
</dbReference>
<dbReference type="PANTHER" id="PTHR12526">
    <property type="entry name" value="GLYCOSYLTRANSFERASE"/>
    <property type="match status" value="1"/>
</dbReference>
<feature type="domain" description="Glycosyltransferase subfamily 4-like N-terminal" evidence="2">
    <location>
        <begin position="16"/>
        <end position="169"/>
    </location>
</feature>
<evidence type="ECO:0000259" key="2">
    <source>
        <dbReference type="Pfam" id="PF13439"/>
    </source>
</evidence>
<protein>
    <submittedName>
        <fullName evidence="3">Glycosyltransferase</fullName>
    </submittedName>
</protein>
<comment type="caution">
    <text evidence="3">The sequence shown here is derived from an EMBL/GenBank/DDBJ whole genome shotgun (WGS) entry which is preliminary data.</text>
</comment>
<dbReference type="Proteomes" id="UP000652567">
    <property type="component" value="Unassembled WGS sequence"/>
</dbReference>
<name>A0A928V3R8_9GAMM</name>
<dbReference type="EMBL" id="PRDL01000001">
    <property type="protein sequence ID" value="MBE8716042.1"/>
    <property type="molecule type" value="Genomic_DNA"/>
</dbReference>
<evidence type="ECO:0000313" key="3">
    <source>
        <dbReference type="EMBL" id="MBE8716042.1"/>
    </source>
</evidence>
<organism evidence="3 4">
    <name type="scientific">Cellvibrio polysaccharolyticus</name>
    <dbReference type="NCBI Taxonomy" id="2082724"/>
    <lineage>
        <taxon>Bacteria</taxon>
        <taxon>Pseudomonadati</taxon>
        <taxon>Pseudomonadota</taxon>
        <taxon>Gammaproteobacteria</taxon>
        <taxon>Cellvibrionales</taxon>
        <taxon>Cellvibrionaceae</taxon>
        <taxon>Cellvibrio</taxon>
    </lineage>
</organism>
<dbReference type="PANTHER" id="PTHR12526:SF630">
    <property type="entry name" value="GLYCOSYLTRANSFERASE"/>
    <property type="match status" value="1"/>
</dbReference>
<reference evidence="3" key="1">
    <citation type="submission" date="2018-07" db="EMBL/GenBank/DDBJ databases">
        <title>Genome assembly of strain Ka43.</title>
        <authorList>
            <person name="Kukolya J."/>
            <person name="Nagy I."/>
            <person name="Horvath B."/>
            <person name="Toth A."/>
        </authorList>
    </citation>
    <scope>NUCLEOTIDE SEQUENCE</scope>
    <source>
        <strain evidence="3">KB43</strain>
    </source>
</reference>
<evidence type="ECO:0000313" key="4">
    <source>
        <dbReference type="Proteomes" id="UP000652567"/>
    </source>
</evidence>
<dbReference type="RefSeq" id="WP_193906835.1">
    <property type="nucleotide sequence ID" value="NZ_PRDL01000001.1"/>
</dbReference>
<evidence type="ECO:0000259" key="1">
    <source>
        <dbReference type="Pfam" id="PF00534"/>
    </source>
</evidence>
<dbReference type="Gene3D" id="3.40.50.2000">
    <property type="entry name" value="Glycogen Phosphorylase B"/>
    <property type="match status" value="2"/>
</dbReference>
<proteinExistence type="predicted"/>
<dbReference type="AlphaFoldDB" id="A0A928V3R8"/>